<dbReference type="Pfam" id="PF22939">
    <property type="entry name" value="WHD_GPIID"/>
    <property type="match status" value="1"/>
</dbReference>
<dbReference type="EMBL" id="LKEA01000025">
    <property type="protein sequence ID" value="ROV98665.1"/>
    <property type="molecule type" value="Genomic_DNA"/>
</dbReference>
<dbReference type="InterPro" id="IPR027417">
    <property type="entry name" value="P-loop_NTPase"/>
</dbReference>
<evidence type="ECO:0000256" key="2">
    <source>
        <dbReference type="ARBA" id="ARBA00022737"/>
    </source>
</evidence>
<dbReference type="InterPro" id="IPR001680">
    <property type="entry name" value="WD40_rpt"/>
</dbReference>
<dbReference type="InterPro" id="IPR054471">
    <property type="entry name" value="GPIID_WHD"/>
</dbReference>
<accession>A0A423W5R3</accession>
<dbReference type="SUPFAM" id="SSF53474">
    <property type="entry name" value="alpha/beta-Hydrolases"/>
    <property type="match status" value="1"/>
</dbReference>
<dbReference type="InterPro" id="IPR036322">
    <property type="entry name" value="WD40_repeat_dom_sf"/>
</dbReference>
<dbReference type="Pfam" id="PF00400">
    <property type="entry name" value="WD40"/>
    <property type="match status" value="1"/>
</dbReference>
<name>A0A423W5R3_9PEZI</name>
<dbReference type="PANTHER" id="PTHR10039:SF16">
    <property type="entry name" value="GPI INOSITOL-DEACYLASE"/>
    <property type="match status" value="1"/>
</dbReference>
<feature type="domain" description="Nephrocystin 3-like N-terminal" evidence="7">
    <location>
        <begin position="343"/>
        <end position="505"/>
    </location>
</feature>
<comment type="caution">
    <text evidence="8">The sequence shown here is derived from an EMBL/GenBank/DDBJ whole genome shotgun (WGS) entry which is preliminary data.</text>
</comment>
<feature type="domain" description="DUF676" evidence="5">
    <location>
        <begin position="60"/>
        <end position="192"/>
    </location>
</feature>
<keyword evidence="9" id="KW-1185">Reference proteome</keyword>
<dbReference type="Gene3D" id="3.40.50.1820">
    <property type="entry name" value="alpha/beta hydrolase"/>
    <property type="match status" value="1"/>
</dbReference>
<dbReference type="Pfam" id="PF05057">
    <property type="entry name" value="DUF676"/>
    <property type="match status" value="1"/>
</dbReference>
<sequence length="1653" mass="184537">MDTKREITRATTTTSTKSFLSRTFTRHGSEPIDEVNSSKGPLGLNTLHDPGPDQAAVADIIFVHGLNGGSQSTWSKGNNPSNYWPQEWLPMDDAFCDVRIHSFGYSSGVGRESVLNVRDFASSLLAAIKDSPVMGRGQKPHLVFVAHSMGGLVVKKAVILGHQEPEYKSVINRLCSIVFLATPHQGAAIAQTLSRLVALVGARPFVDDLLPQSPMLQAINEDFPRVADRIQLMSFYETRPMSVGGIKALIVEKNSAVMNLPNERRTLLDANHRNVAMFSSPNDPVYVTVRNALATIVSSQRDSKQSHQQIVRLEDQVSLNEFLGLYDAPEDDIMTHDSVRLPGSCEWLSNKDYYRSWKEACDSSLLWLRGRPGAGKSVLSGHVINDMRSKGRDCCFFFFQSSDSVKSSPNTFLRSMAWQMAMLHPEIMSKIKELMTEWKDKRADRVDPSPIWRKLYLSGILKTRLNRPQFWVIDAMDECKSSFEVMNFLGRMQEQWPLSILITSRDPVEAHLSKANPRLDITSHVIADEDSREDIRLLLKSNLDFLPCPASEKWPTPEAMVTQIIKNSGGCFLWASLICSELREVTSEKEIEEVLDSIPADMDALYTKILQDMGNARFGKDLAKAFITWTTYAFRPMTASEIQEPIEMDINDKIDDVERAISKCCGNLIYVNTHNKVQLVHSTAREFLTKDRMDSEFIVSKAQGHRRLAKVCLQFLINSDRNAGKPMRLGSDPEITTVHGSLNGLFRPRRLGSEPEIRHHHRPSLSQPVAFDEHPFTNYASKYVFQHLNMVSSTDDEILDLVSKFLSGSSVLRWIEFIATHGNLHTVYQAGKTINSMLNRRSQHSPPLGLARGQKKFQMLDKWGDDLIHLVTKFSSRLRTTPQAIHHLIPPFCPQDSAIRQQFSNPYRGLNVLGLSETGWDDCLTTISYAKGMKPNAIATGPGHFAVGMMNARGDLIVYDDSIFQVVHALAHTEPVWRLAFSENGIFLASAGAKTVRIWSLVDGQELVNFRIPSLCLALQFSEEDTVLRVATRQNQLLEFDMLGQIFLREEPTSWTADLEETMQFRAPTLIALGSATGLLSVIYRGENIVLWDYLEDIIHDVYEKDTGSIFVYGSHKLAEGTTTVTSVTFSQAVDTNLLAAAYADGDLIVYDLTSGEAIASALGVNINLVSSSPDGRTLAGVDSRGNLTLFEFESLRALYRIRLDTPILPKGLAFTSDSLRFIEIRGQQCRVWEPTVLLRTDFKDDENSDTVSVTTGTQDRDYHAVKEVTITAMTCCRTSSIIYYATTEGSVYVCDINGEPQSYDLFVQTAGCPIDVLYIDESSSILACGDRSGRVTARRVSRRNGPRQQSFWDISDPIMVIDTTAQQRDVLKGVIISDEFSRILVSTENYDTLRSMSLHNCSSSSLVAQLDGDGESRWLPHPSKAECLIRASKGVLNVYNWSDLQMVSSITVSNDNSFDRLSPLHHPPFFATESTAAAGLLEPVKYNSHDLAGFSRIQIWDSKDLDTSAELVKPIHQLDRALASEIEHIIGAFGFRLIVYTTDHWIASVDLYAPENGATGQSVVRHFFMPSDWVSVDHKKLIFGVGRLGEVIFAKHSELAVIRRGLEVTESGSSFNPRRGSARSLSIRSRGPSPGPPSSGWSSPRPFQRPWG</sequence>
<dbReference type="PROSITE" id="PS50082">
    <property type="entry name" value="WD_REPEATS_2"/>
    <property type="match status" value="1"/>
</dbReference>
<dbReference type="InterPro" id="IPR056884">
    <property type="entry name" value="NPHP3-like_N"/>
</dbReference>
<evidence type="ECO:0000313" key="8">
    <source>
        <dbReference type="EMBL" id="ROV98665.1"/>
    </source>
</evidence>
<dbReference type="Gene3D" id="3.40.50.300">
    <property type="entry name" value="P-loop containing nucleotide triphosphate hydrolases"/>
    <property type="match status" value="1"/>
</dbReference>
<feature type="domain" description="GPI inositol-deacylase winged helix" evidence="6">
    <location>
        <begin position="612"/>
        <end position="699"/>
    </location>
</feature>
<feature type="region of interest" description="Disordered" evidence="4">
    <location>
        <begin position="1612"/>
        <end position="1653"/>
    </location>
</feature>
<evidence type="ECO:0000313" key="9">
    <source>
        <dbReference type="Proteomes" id="UP000283895"/>
    </source>
</evidence>
<dbReference type="SMART" id="SM00320">
    <property type="entry name" value="WD40"/>
    <property type="match status" value="3"/>
</dbReference>
<protein>
    <submittedName>
        <fullName evidence="8">Uncharacterized protein</fullName>
    </submittedName>
</protein>
<evidence type="ECO:0000259" key="6">
    <source>
        <dbReference type="Pfam" id="PF22939"/>
    </source>
</evidence>
<dbReference type="SUPFAM" id="SSF50978">
    <property type="entry name" value="WD40 repeat-like"/>
    <property type="match status" value="1"/>
</dbReference>
<evidence type="ECO:0000259" key="5">
    <source>
        <dbReference type="Pfam" id="PF05057"/>
    </source>
</evidence>
<keyword evidence="2" id="KW-0677">Repeat</keyword>
<gene>
    <name evidence="8" type="ORF">VMCG_06736</name>
</gene>
<reference evidence="8 9" key="1">
    <citation type="submission" date="2015-09" db="EMBL/GenBank/DDBJ databases">
        <title>Host preference determinants of Valsa canker pathogens revealed by comparative genomics.</title>
        <authorList>
            <person name="Yin Z."/>
            <person name="Huang L."/>
        </authorList>
    </citation>
    <scope>NUCLEOTIDE SEQUENCE [LARGE SCALE GENOMIC DNA]</scope>
    <source>
        <strain evidence="8 9">03-1</strain>
    </source>
</reference>
<organism evidence="8 9">
    <name type="scientific">Cytospora schulzeri</name>
    <dbReference type="NCBI Taxonomy" id="448051"/>
    <lineage>
        <taxon>Eukaryota</taxon>
        <taxon>Fungi</taxon>
        <taxon>Dikarya</taxon>
        <taxon>Ascomycota</taxon>
        <taxon>Pezizomycotina</taxon>
        <taxon>Sordariomycetes</taxon>
        <taxon>Sordariomycetidae</taxon>
        <taxon>Diaporthales</taxon>
        <taxon>Cytosporaceae</taxon>
        <taxon>Cytospora</taxon>
    </lineage>
</organism>
<dbReference type="InterPro" id="IPR029058">
    <property type="entry name" value="AB_hydrolase_fold"/>
</dbReference>
<dbReference type="InterPro" id="IPR015943">
    <property type="entry name" value="WD40/YVTN_repeat-like_dom_sf"/>
</dbReference>
<dbReference type="InterPro" id="IPR007751">
    <property type="entry name" value="DUF676_lipase-like"/>
</dbReference>
<evidence type="ECO:0000256" key="1">
    <source>
        <dbReference type="ARBA" id="ARBA00007920"/>
    </source>
</evidence>
<evidence type="ECO:0000256" key="3">
    <source>
        <dbReference type="PROSITE-ProRule" id="PRU00221"/>
    </source>
</evidence>
<evidence type="ECO:0000256" key="4">
    <source>
        <dbReference type="SAM" id="MobiDB-lite"/>
    </source>
</evidence>
<feature type="region of interest" description="Disordered" evidence="4">
    <location>
        <begin position="1"/>
        <end position="49"/>
    </location>
</feature>
<dbReference type="Pfam" id="PF24883">
    <property type="entry name" value="NPHP3_N"/>
    <property type="match status" value="1"/>
</dbReference>
<dbReference type="PANTHER" id="PTHR10039">
    <property type="entry name" value="AMELOGENIN"/>
    <property type="match status" value="1"/>
</dbReference>
<keyword evidence="3" id="KW-0853">WD repeat</keyword>
<evidence type="ECO:0000259" key="7">
    <source>
        <dbReference type="Pfam" id="PF24883"/>
    </source>
</evidence>
<feature type="compositionally biased region" description="Low complexity" evidence="4">
    <location>
        <begin position="9"/>
        <end position="23"/>
    </location>
</feature>
<feature type="compositionally biased region" description="Low complexity" evidence="4">
    <location>
        <begin position="1624"/>
        <end position="1647"/>
    </location>
</feature>
<dbReference type="SUPFAM" id="SSF52540">
    <property type="entry name" value="P-loop containing nucleoside triphosphate hydrolases"/>
    <property type="match status" value="1"/>
</dbReference>
<dbReference type="Gene3D" id="2.130.10.10">
    <property type="entry name" value="YVTN repeat-like/Quinoprotein amine dehydrogenase"/>
    <property type="match status" value="2"/>
</dbReference>
<comment type="similarity">
    <text evidence="1">Belongs to the putative lipase ROG1 family.</text>
</comment>
<feature type="repeat" description="WD" evidence="3">
    <location>
        <begin position="969"/>
        <end position="1009"/>
    </location>
</feature>
<dbReference type="OrthoDB" id="194358at2759"/>
<proteinExistence type="inferred from homology"/>
<dbReference type="Proteomes" id="UP000283895">
    <property type="component" value="Unassembled WGS sequence"/>
</dbReference>